<feature type="compositionally biased region" description="Basic and acidic residues" evidence="1">
    <location>
        <begin position="19"/>
        <end position="30"/>
    </location>
</feature>
<feature type="compositionally biased region" description="Polar residues" evidence="1">
    <location>
        <begin position="9"/>
        <end position="18"/>
    </location>
</feature>
<accession>A0A6H5G9P9</accession>
<gene>
    <name evidence="2" type="ORF">NTEN_LOCUS4758</name>
</gene>
<dbReference type="AlphaFoldDB" id="A0A6H5G9P9"/>
<evidence type="ECO:0000313" key="3">
    <source>
        <dbReference type="Proteomes" id="UP000479000"/>
    </source>
</evidence>
<dbReference type="EMBL" id="CADCXU010007116">
    <property type="protein sequence ID" value="CAA9998475.1"/>
    <property type="molecule type" value="Genomic_DNA"/>
</dbReference>
<evidence type="ECO:0000313" key="2">
    <source>
        <dbReference type="EMBL" id="CAA9998475.1"/>
    </source>
</evidence>
<dbReference type="Proteomes" id="UP000479000">
    <property type="component" value="Unassembled WGS sequence"/>
</dbReference>
<reference evidence="2 3" key="1">
    <citation type="submission" date="2020-02" db="EMBL/GenBank/DDBJ databases">
        <authorList>
            <person name="Ferguson B K."/>
        </authorList>
    </citation>
    <scope>NUCLEOTIDE SEQUENCE [LARGE SCALE GENOMIC DNA]</scope>
</reference>
<protein>
    <submittedName>
        <fullName evidence="2">Uncharacterized protein</fullName>
    </submittedName>
</protein>
<organism evidence="2 3">
    <name type="scientific">Nesidiocoris tenuis</name>
    <dbReference type="NCBI Taxonomy" id="355587"/>
    <lineage>
        <taxon>Eukaryota</taxon>
        <taxon>Metazoa</taxon>
        <taxon>Ecdysozoa</taxon>
        <taxon>Arthropoda</taxon>
        <taxon>Hexapoda</taxon>
        <taxon>Insecta</taxon>
        <taxon>Pterygota</taxon>
        <taxon>Neoptera</taxon>
        <taxon>Paraneoptera</taxon>
        <taxon>Hemiptera</taxon>
        <taxon>Heteroptera</taxon>
        <taxon>Panheteroptera</taxon>
        <taxon>Cimicomorpha</taxon>
        <taxon>Miridae</taxon>
        <taxon>Dicyphina</taxon>
        <taxon>Nesidiocoris</taxon>
    </lineage>
</organism>
<keyword evidence="3" id="KW-1185">Reference proteome</keyword>
<feature type="compositionally biased region" description="Polar residues" evidence="1">
    <location>
        <begin position="68"/>
        <end position="78"/>
    </location>
</feature>
<sequence length="78" mass="8629">MAFDGVGSTGSLENNGTRRTSDEHFPDFLHESPSSLRAEASALRPRRWPERFRPRGLPQEKTPPAVGLSNSPPKTLTQ</sequence>
<feature type="region of interest" description="Disordered" evidence="1">
    <location>
        <begin position="1"/>
        <end position="78"/>
    </location>
</feature>
<proteinExistence type="predicted"/>
<name>A0A6H5G9P9_9HEMI</name>
<evidence type="ECO:0000256" key="1">
    <source>
        <dbReference type="SAM" id="MobiDB-lite"/>
    </source>
</evidence>